<feature type="compositionally biased region" description="Polar residues" evidence="1">
    <location>
        <begin position="638"/>
        <end position="651"/>
    </location>
</feature>
<evidence type="ECO:0008006" key="4">
    <source>
        <dbReference type="Google" id="ProtNLM"/>
    </source>
</evidence>
<organism evidence="2 3">
    <name type="scientific">Wallemia ichthyophaga</name>
    <dbReference type="NCBI Taxonomy" id="245174"/>
    <lineage>
        <taxon>Eukaryota</taxon>
        <taxon>Fungi</taxon>
        <taxon>Dikarya</taxon>
        <taxon>Basidiomycota</taxon>
        <taxon>Wallemiomycotina</taxon>
        <taxon>Wallemiomycetes</taxon>
        <taxon>Wallemiales</taxon>
        <taxon>Wallemiaceae</taxon>
        <taxon>Wallemia</taxon>
    </lineage>
</organism>
<feature type="compositionally biased region" description="Basic and acidic residues" evidence="1">
    <location>
        <begin position="573"/>
        <end position="583"/>
    </location>
</feature>
<dbReference type="AlphaFoldDB" id="A0A4T0HR72"/>
<proteinExistence type="predicted"/>
<sequence>MDNVKASVKAFAEKRSHLNDIKVALSRSSIPQDDHKTAIENAFREDVQAYSSTRSISSQFSDGKVCDDYHIGLLFRLGVLVELLKSDIIPPNSVVPIISDTLDIHSLSSATVIFNFLTDFMASDDSNVVKTTSTRNNLLKTSNELLRRASRTRNSELCGEILLFLTSIMPLTDRSATNFRGDIRESTKTIPDALMMSDEADDGYRNFWHLQSYLTNPMSIYDKTAIKDGDKEITHTERFKSLFSSILQLLVEASDKEIKMSGSTTKKSSGGMKRKLNEAEILSDAYFFPEYLAQPKLFPLQVADPSFRCCVFIQMFIIVQFIVSVHPKDLLYGPEIQNPQEKIIKSGIQSDKTFADWATSRRSNILKALPKVSPHNVDITQPIVQLMKREKHWVYWKMENCPMIELPSDDPSLLTRAEESRMANVFKNINASPYVWGTEALSESFEEGYKNADDLEQYPRPPELSFYVKKAKQDTMKAMQRRRKLGVGEDAQVANDPVLEDVKNHKQSLSWRGFRCVAKNSAPIIASLPPGSDVEGLYEAIERKKQQAQAKGVASKDNSPSNALDVTQIVGDGQRHDEQGRKEDEEEEMNIEKHLSREQAVDAAADSKKEEAGEQVVEQFVEQAVEQDGKVIQDTKQVKVNQTNERSQSQPPEAEEVFQTSQVVMDTAEEKMVVQESVEEKMQS</sequence>
<dbReference type="Pfam" id="PF11957">
    <property type="entry name" value="efThoc1"/>
    <property type="match status" value="1"/>
</dbReference>
<evidence type="ECO:0000313" key="3">
    <source>
        <dbReference type="Proteomes" id="UP000306954"/>
    </source>
</evidence>
<dbReference type="InterPro" id="IPR021861">
    <property type="entry name" value="THO_THOC1"/>
</dbReference>
<name>A0A4T0HR72_WALIC</name>
<protein>
    <recommendedName>
        <fullName evidence="4">THO complex subunit 1</fullName>
    </recommendedName>
</protein>
<evidence type="ECO:0000313" key="2">
    <source>
        <dbReference type="EMBL" id="TIB17464.1"/>
    </source>
</evidence>
<gene>
    <name evidence="2" type="ORF">E3P90_00070</name>
</gene>
<feature type="region of interest" description="Disordered" evidence="1">
    <location>
        <begin position="635"/>
        <end position="657"/>
    </location>
</feature>
<evidence type="ECO:0000256" key="1">
    <source>
        <dbReference type="SAM" id="MobiDB-lite"/>
    </source>
</evidence>
<dbReference type="GO" id="GO:0006406">
    <property type="term" value="P:mRNA export from nucleus"/>
    <property type="evidence" value="ECO:0007669"/>
    <property type="project" value="TreeGrafter"/>
</dbReference>
<feature type="region of interest" description="Disordered" evidence="1">
    <location>
        <begin position="549"/>
        <end position="592"/>
    </location>
</feature>
<dbReference type="GO" id="GO:0000445">
    <property type="term" value="C:THO complex part of transcription export complex"/>
    <property type="evidence" value="ECO:0007669"/>
    <property type="project" value="TreeGrafter"/>
</dbReference>
<dbReference type="Proteomes" id="UP000306954">
    <property type="component" value="Unassembled WGS sequence"/>
</dbReference>
<reference evidence="2 3" key="1">
    <citation type="submission" date="2019-03" db="EMBL/GenBank/DDBJ databases">
        <title>Sequencing 23 genomes of Wallemia ichthyophaga.</title>
        <authorList>
            <person name="Gostincar C."/>
        </authorList>
    </citation>
    <scope>NUCLEOTIDE SEQUENCE [LARGE SCALE GENOMIC DNA]</scope>
    <source>
        <strain evidence="2 3">EXF-8621</strain>
    </source>
</reference>
<comment type="caution">
    <text evidence="2">The sequence shown here is derived from an EMBL/GenBank/DDBJ whole genome shotgun (WGS) entry which is preliminary data.</text>
</comment>
<dbReference type="PANTHER" id="PTHR13265:SF0">
    <property type="entry name" value="HPR1"/>
    <property type="match status" value="1"/>
</dbReference>
<feature type="compositionally biased region" description="Polar residues" evidence="1">
    <location>
        <begin position="556"/>
        <end position="565"/>
    </location>
</feature>
<dbReference type="EMBL" id="SPOF01000001">
    <property type="protein sequence ID" value="TIB17464.1"/>
    <property type="molecule type" value="Genomic_DNA"/>
</dbReference>
<accession>A0A4T0HR72</accession>
<dbReference type="PANTHER" id="PTHR13265">
    <property type="entry name" value="THO COMPLEX SUBUNIT 1"/>
    <property type="match status" value="1"/>
</dbReference>